<proteinExistence type="predicted"/>
<comment type="caution">
    <text evidence="2">The sequence shown here is derived from an EMBL/GenBank/DDBJ whole genome shotgun (WGS) entry which is preliminary data.</text>
</comment>
<keyword evidence="1" id="KW-0472">Membrane</keyword>
<dbReference type="RefSeq" id="WP_188313917.1">
    <property type="nucleotide sequence ID" value="NZ_JABTCG010000003.1"/>
</dbReference>
<gene>
    <name evidence="2" type="ORF">HPE63_08875</name>
</gene>
<evidence type="ECO:0000256" key="1">
    <source>
        <dbReference type="SAM" id="Phobius"/>
    </source>
</evidence>
<dbReference type="EMBL" id="JABTCG010000003">
    <property type="protein sequence ID" value="MBD0850780.1"/>
    <property type="molecule type" value="Genomic_DNA"/>
</dbReference>
<keyword evidence="1" id="KW-1133">Transmembrane helix</keyword>
<dbReference type="Proteomes" id="UP000598350">
    <property type="component" value="Unassembled WGS sequence"/>
</dbReference>
<evidence type="ECO:0000313" key="3">
    <source>
        <dbReference type="Proteomes" id="UP000598350"/>
    </source>
</evidence>
<organism evidence="2 3">
    <name type="scientific">Maribacter arenosus</name>
    <dbReference type="NCBI Taxonomy" id="1854708"/>
    <lineage>
        <taxon>Bacteria</taxon>
        <taxon>Pseudomonadati</taxon>
        <taxon>Bacteroidota</taxon>
        <taxon>Flavobacteriia</taxon>
        <taxon>Flavobacteriales</taxon>
        <taxon>Flavobacteriaceae</taxon>
        <taxon>Maribacter</taxon>
    </lineage>
</organism>
<evidence type="ECO:0000313" key="2">
    <source>
        <dbReference type="EMBL" id="MBD0850780.1"/>
    </source>
</evidence>
<sequence>MTNGLNKKKANWVILFLLGIGIVLVFFLSWKTNPNLKGMPFIPGWLSDWADSVHNDRKRTGVPFIGLGLLVGSYLIYVQRTKPLYWLLVWSSLCLVVLIAEGVQYFLPSRSMDGKDIIWGILGSSVGLGLPFFTWHIVKSFKKKSS</sequence>
<feature type="transmembrane region" description="Helical" evidence="1">
    <location>
        <begin position="84"/>
        <end position="105"/>
    </location>
</feature>
<accession>A0ABR7VAU5</accession>
<name>A0ABR7VAU5_9FLAO</name>
<feature type="transmembrane region" description="Helical" evidence="1">
    <location>
        <begin position="12"/>
        <end position="30"/>
    </location>
</feature>
<protein>
    <recommendedName>
        <fullName evidence="4">VanZ like family protein</fullName>
    </recommendedName>
</protein>
<feature type="transmembrane region" description="Helical" evidence="1">
    <location>
        <begin position="60"/>
        <end position="77"/>
    </location>
</feature>
<keyword evidence="1" id="KW-0812">Transmembrane</keyword>
<feature type="transmembrane region" description="Helical" evidence="1">
    <location>
        <begin position="117"/>
        <end position="138"/>
    </location>
</feature>
<reference evidence="2 3" key="1">
    <citation type="submission" date="2020-05" db="EMBL/GenBank/DDBJ databases">
        <title>The draft genome sequence of Maribacter arenosus CAU 1321.</title>
        <authorList>
            <person name="Mu L."/>
        </authorList>
    </citation>
    <scope>NUCLEOTIDE SEQUENCE [LARGE SCALE GENOMIC DNA]</scope>
    <source>
        <strain evidence="2 3">CAU 1321</strain>
    </source>
</reference>
<evidence type="ECO:0008006" key="4">
    <source>
        <dbReference type="Google" id="ProtNLM"/>
    </source>
</evidence>
<keyword evidence="3" id="KW-1185">Reference proteome</keyword>